<name>A0ABY8AAW9_9ACTN</name>
<dbReference type="InterPro" id="IPR036086">
    <property type="entry name" value="ParB/Sulfiredoxin_sf"/>
</dbReference>
<sequence length="291" mass="30722">MTVIDGIHRLRAAELRGWSSISVRFFDGSAEDGRLLAVALNVAAGLPLSVEERTAAAERILAAHPEWSDRSVASVAGLSSRKTADIRRGLLGDAPELVAKRVGRDGRARPVDPSQGRKLAATLLRKNPTASLRQIAREAGISPATVADVRGRIARGEDVTVARQSARRAGGSRCGGARAAERSLVGAGAGTASVRRAQLPDPADIFNLLRRDPSLRLNETGRLVLRLLDAGAAVARDPEGIAASLPSHCKEAVGRLAQIYAQSWQLFAAELQGPTGRRPPAQATVVLKQVS</sequence>
<organism evidence="1 2">
    <name type="scientific">Streptomyces yunnanensis</name>
    <dbReference type="NCBI Taxonomy" id="156453"/>
    <lineage>
        <taxon>Bacteria</taxon>
        <taxon>Bacillati</taxon>
        <taxon>Actinomycetota</taxon>
        <taxon>Actinomycetes</taxon>
        <taxon>Kitasatosporales</taxon>
        <taxon>Streptomycetaceae</taxon>
        <taxon>Streptomyces</taxon>
    </lineage>
</organism>
<proteinExistence type="predicted"/>
<reference evidence="1 2" key="1">
    <citation type="submission" date="2022-03" db="EMBL/GenBank/DDBJ databases">
        <title>Streptomyces yunnanensis P86,complete genome.</title>
        <authorList>
            <person name="Chen S."/>
            <person name="Zhang Q."/>
        </authorList>
    </citation>
    <scope>NUCLEOTIDE SEQUENCE [LARGE SCALE GENOMIC DNA]</scope>
    <source>
        <strain evidence="1 2">P86</strain>
    </source>
</reference>
<accession>A0ABY8AAW9</accession>
<gene>
    <name evidence="1" type="ORF">MOV08_24715</name>
</gene>
<evidence type="ECO:0000313" key="2">
    <source>
        <dbReference type="Proteomes" id="UP001218629"/>
    </source>
</evidence>
<dbReference type="SUPFAM" id="SSF110849">
    <property type="entry name" value="ParB/Sulfiredoxin"/>
    <property type="match status" value="1"/>
</dbReference>
<evidence type="ECO:0000313" key="1">
    <source>
        <dbReference type="EMBL" id="WEB42140.1"/>
    </source>
</evidence>
<dbReference type="Proteomes" id="UP001218629">
    <property type="component" value="Chromosome"/>
</dbReference>
<keyword evidence="2" id="KW-1185">Reference proteome</keyword>
<dbReference type="EMBL" id="CP095749">
    <property type="protein sequence ID" value="WEB42140.1"/>
    <property type="molecule type" value="Genomic_DNA"/>
</dbReference>
<protein>
    <submittedName>
        <fullName evidence="1">ParB/RepB/Spo0J family partition protein</fullName>
    </submittedName>
</protein>